<name>A0A9P9D9R4_9PLEO</name>
<dbReference type="EMBL" id="JAGMWT010000016">
    <property type="protein sequence ID" value="KAH7115042.1"/>
    <property type="molecule type" value="Genomic_DNA"/>
</dbReference>
<reference evidence="2" key="1">
    <citation type="journal article" date="2021" name="Nat. Commun.">
        <title>Genetic determinants of endophytism in the Arabidopsis root mycobiome.</title>
        <authorList>
            <person name="Mesny F."/>
            <person name="Miyauchi S."/>
            <person name="Thiergart T."/>
            <person name="Pickel B."/>
            <person name="Atanasova L."/>
            <person name="Karlsson M."/>
            <person name="Huettel B."/>
            <person name="Barry K.W."/>
            <person name="Haridas S."/>
            <person name="Chen C."/>
            <person name="Bauer D."/>
            <person name="Andreopoulos W."/>
            <person name="Pangilinan J."/>
            <person name="LaButti K."/>
            <person name="Riley R."/>
            <person name="Lipzen A."/>
            <person name="Clum A."/>
            <person name="Drula E."/>
            <person name="Henrissat B."/>
            <person name="Kohler A."/>
            <person name="Grigoriev I.V."/>
            <person name="Martin F.M."/>
            <person name="Hacquard S."/>
        </authorList>
    </citation>
    <scope>NUCLEOTIDE SEQUENCE</scope>
    <source>
        <strain evidence="2">MPI-CAGE-CH-0243</strain>
    </source>
</reference>
<proteinExistence type="predicted"/>
<feature type="region of interest" description="Disordered" evidence="1">
    <location>
        <begin position="198"/>
        <end position="287"/>
    </location>
</feature>
<keyword evidence="3" id="KW-1185">Reference proteome</keyword>
<sequence length="344" mass="40025">MTPIVYNKRIQFTTLEPHITQNVMFPSVGHEYGHTPSYGIPNKVSLGIKQAGINVNKHETHNKQPATRFIIPSNPYTFSSKISSSYILTLLALSIKAPICIDALHTAFGTRNLHDLTNSCSIDHAADMHVSLVEKLWKAGRLPVDLEQKKEDMDLDPDRGSLARAVSLGKEMKSYGGGPVGGRINVDGYVTGWARRRWEKEGSNQERKNREQIEMEKEKTEWKKLESKEADRKDKEQKEAPRKKAYRKEVERKVRERKETEQKELKGKKLGRKDIGEQDAESTEIEWQYHETQEMIRNEIDIKNEAMGYTEDRYSRRMELTRKAKIRRELDRRQLEWSIKFKDK</sequence>
<evidence type="ECO:0000313" key="3">
    <source>
        <dbReference type="Proteomes" id="UP000700596"/>
    </source>
</evidence>
<comment type="caution">
    <text evidence="2">The sequence shown here is derived from an EMBL/GenBank/DDBJ whole genome shotgun (WGS) entry which is preliminary data.</text>
</comment>
<gene>
    <name evidence="2" type="ORF">B0J11DRAFT_584346</name>
</gene>
<protein>
    <submittedName>
        <fullName evidence="2">Uncharacterized protein</fullName>
    </submittedName>
</protein>
<accession>A0A9P9D9R4</accession>
<evidence type="ECO:0000256" key="1">
    <source>
        <dbReference type="SAM" id="MobiDB-lite"/>
    </source>
</evidence>
<organism evidence="2 3">
    <name type="scientific">Dendryphion nanum</name>
    <dbReference type="NCBI Taxonomy" id="256645"/>
    <lineage>
        <taxon>Eukaryota</taxon>
        <taxon>Fungi</taxon>
        <taxon>Dikarya</taxon>
        <taxon>Ascomycota</taxon>
        <taxon>Pezizomycotina</taxon>
        <taxon>Dothideomycetes</taxon>
        <taxon>Pleosporomycetidae</taxon>
        <taxon>Pleosporales</taxon>
        <taxon>Torulaceae</taxon>
        <taxon>Dendryphion</taxon>
    </lineage>
</organism>
<evidence type="ECO:0000313" key="2">
    <source>
        <dbReference type="EMBL" id="KAH7115042.1"/>
    </source>
</evidence>
<feature type="compositionally biased region" description="Basic and acidic residues" evidence="1">
    <location>
        <begin position="198"/>
        <end position="276"/>
    </location>
</feature>
<dbReference type="AlphaFoldDB" id="A0A9P9D9R4"/>
<dbReference type="Proteomes" id="UP000700596">
    <property type="component" value="Unassembled WGS sequence"/>
</dbReference>